<dbReference type="PANTHER" id="PTHR46986:SF1">
    <property type="entry name" value="ENDORIBONUCLEASE YBEY, CHLOROPLASTIC"/>
    <property type="match status" value="1"/>
</dbReference>
<feature type="binding site" evidence="8">
    <location>
        <position position="141"/>
    </location>
    <ligand>
        <name>Zn(2+)</name>
        <dbReference type="ChEBI" id="CHEBI:29105"/>
        <note>catalytic</note>
    </ligand>
</feature>
<dbReference type="HAMAP" id="MF_00009">
    <property type="entry name" value="Endoribonucl_YbeY"/>
    <property type="match status" value="1"/>
</dbReference>
<dbReference type="Gene3D" id="3.40.390.30">
    <property type="entry name" value="Metalloproteases ('zincins'), catalytic domain"/>
    <property type="match status" value="1"/>
</dbReference>
<sequence length="191" mass="21063">MTESRTPATPDGPLPGPAAPRLTLDVQRAFTRPELPTDEQLALWAAAAVGDHRSEAEISLRIVDEEESQAFNSQYRGRHQPTNVLSFPADIPPELGLPLLGDLIICAPVVAREAEQQHKALADHWAHMMVHGTLHLLGYDHIEDDEAEIMENLETRTLGQLGIDDPYTEHTPEQEPAQSAEVDRISDGTDE</sequence>
<feature type="compositionally biased region" description="Basic and acidic residues" evidence="9">
    <location>
        <begin position="181"/>
        <end position="191"/>
    </location>
</feature>
<dbReference type="InterPro" id="IPR002036">
    <property type="entry name" value="YbeY"/>
</dbReference>
<organism evidence="10 11">
    <name type="scientific">Microbulbifer celer</name>
    <dbReference type="NCBI Taxonomy" id="435905"/>
    <lineage>
        <taxon>Bacteria</taxon>
        <taxon>Pseudomonadati</taxon>
        <taxon>Pseudomonadota</taxon>
        <taxon>Gammaproteobacteria</taxon>
        <taxon>Cellvibrionales</taxon>
        <taxon>Microbulbiferaceae</taxon>
        <taxon>Microbulbifer</taxon>
    </lineage>
</organism>
<proteinExistence type="inferred from homology"/>
<feature type="region of interest" description="Disordered" evidence="9">
    <location>
        <begin position="1"/>
        <end position="20"/>
    </location>
</feature>
<keyword evidence="6 8" id="KW-0378">Hydrolase</keyword>
<evidence type="ECO:0000256" key="8">
    <source>
        <dbReference type="HAMAP-Rule" id="MF_00009"/>
    </source>
</evidence>
<dbReference type="InterPro" id="IPR023091">
    <property type="entry name" value="MetalPrtase_cat_dom_sf_prd"/>
</dbReference>
<keyword evidence="3 8" id="KW-0540">Nuclease</keyword>
<dbReference type="PANTHER" id="PTHR46986">
    <property type="entry name" value="ENDORIBONUCLEASE YBEY, CHLOROPLASTIC"/>
    <property type="match status" value="1"/>
</dbReference>
<comment type="similarity">
    <text evidence="1 8">Belongs to the endoribonuclease YbeY family.</text>
</comment>
<comment type="function">
    <text evidence="8">Single strand-specific metallo-endoribonuclease involved in late-stage 70S ribosome quality control and in maturation of the 3' terminus of the 16S rRNA.</text>
</comment>
<feature type="region of interest" description="Disordered" evidence="9">
    <location>
        <begin position="162"/>
        <end position="191"/>
    </location>
</feature>
<dbReference type="PROSITE" id="PS01306">
    <property type="entry name" value="UPF0054"/>
    <property type="match status" value="1"/>
</dbReference>
<evidence type="ECO:0000256" key="6">
    <source>
        <dbReference type="ARBA" id="ARBA00022801"/>
    </source>
</evidence>
<evidence type="ECO:0000256" key="3">
    <source>
        <dbReference type="ARBA" id="ARBA00022722"/>
    </source>
</evidence>
<keyword evidence="8" id="KW-0698">rRNA processing</keyword>
<feature type="binding site" evidence="8">
    <location>
        <position position="135"/>
    </location>
    <ligand>
        <name>Zn(2+)</name>
        <dbReference type="ChEBI" id="CHEBI:29105"/>
        <note>catalytic</note>
    </ligand>
</feature>
<evidence type="ECO:0000256" key="2">
    <source>
        <dbReference type="ARBA" id="ARBA00022517"/>
    </source>
</evidence>
<keyword evidence="7 8" id="KW-0862">Zinc</keyword>
<keyword evidence="5 8" id="KW-0255">Endonuclease</keyword>
<dbReference type="EC" id="3.1.-.-" evidence="8"/>
<reference evidence="11" key="1">
    <citation type="journal article" date="2019" name="Int. J. Syst. Evol. Microbiol.">
        <title>The Global Catalogue of Microorganisms (GCM) 10K type strain sequencing project: providing services to taxonomists for standard genome sequencing and annotation.</title>
        <authorList>
            <consortium name="The Broad Institute Genomics Platform"/>
            <consortium name="The Broad Institute Genome Sequencing Center for Infectious Disease"/>
            <person name="Wu L."/>
            <person name="Ma J."/>
        </authorList>
    </citation>
    <scope>NUCLEOTIDE SEQUENCE [LARGE SCALE GENOMIC DNA]</scope>
    <source>
        <strain evidence="11">CCUG 54356</strain>
    </source>
</reference>
<evidence type="ECO:0000313" key="10">
    <source>
        <dbReference type="EMBL" id="MFD1218380.1"/>
    </source>
</evidence>
<dbReference type="NCBIfam" id="TIGR00043">
    <property type="entry name" value="rRNA maturation RNase YbeY"/>
    <property type="match status" value="1"/>
</dbReference>
<evidence type="ECO:0000256" key="1">
    <source>
        <dbReference type="ARBA" id="ARBA00010875"/>
    </source>
</evidence>
<dbReference type="EMBL" id="JBHTLR010000034">
    <property type="protein sequence ID" value="MFD1218380.1"/>
    <property type="molecule type" value="Genomic_DNA"/>
</dbReference>
<accession>A0ABW3UFS9</accession>
<protein>
    <recommendedName>
        <fullName evidence="8">Endoribonuclease YbeY</fullName>
        <ecNumber evidence="8">3.1.-.-</ecNumber>
    </recommendedName>
</protein>
<gene>
    <name evidence="8 10" type="primary">ybeY</name>
    <name evidence="10" type="ORF">ACFQ2X_17400</name>
</gene>
<evidence type="ECO:0000256" key="7">
    <source>
        <dbReference type="ARBA" id="ARBA00022833"/>
    </source>
</evidence>
<dbReference type="RefSeq" id="WP_329957890.1">
    <property type="nucleotide sequence ID" value="NZ_CP087715.1"/>
</dbReference>
<keyword evidence="11" id="KW-1185">Reference proteome</keyword>
<evidence type="ECO:0000256" key="4">
    <source>
        <dbReference type="ARBA" id="ARBA00022723"/>
    </source>
</evidence>
<name>A0ABW3UFS9_9GAMM</name>
<keyword evidence="2 8" id="KW-0690">Ribosome biogenesis</keyword>
<evidence type="ECO:0000256" key="9">
    <source>
        <dbReference type="SAM" id="MobiDB-lite"/>
    </source>
</evidence>
<dbReference type="Pfam" id="PF02130">
    <property type="entry name" value="YbeY"/>
    <property type="match status" value="1"/>
</dbReference>
<dbReference type="Proteomes" id="UP001597264">
    <property type="component" value="Unassembled WGS sequence"/>
</dbReference>
<comment type="caution">
    <text evidence="10">The sequence shown here is derived from an EMBL/GenBank/DDBJ whole genome shotgun (WGS) entry which is preliminary data.</text>
</comment>
<feature type="binding site" evidence="8">
    <location>
        <position position="131"/>
    </location>
    <ligand>
        <name>Zn(2+)</name>
        <dbReference type="ChEBI" id="CHEBI:29105"/>
        <note>catalytic</note>
    </ligand>
</feature>
<dbReference type="SUPFAM" id="SSF55486">
    <property type="entry name" value="Metalloproteases ('zincins'), catalytic domain"/>
    <property type="match status" value="1"/>
</dbReference>
<keyword evidence="8" id="KW-0963">Cytoplasm</keyword>
<evidence type="ECO:0000313" key="11">
    <source>
        <dbReference type="Proteomes" id="UP001597264"/>
    </source>
</evidence>
<comment type="cofactor">
    <cofactor evidence="8">
        <name>Zn(2+)</name>
        <dbReference type="ChEBI" id="CHEBI:29105"/>
    </cofactor>
    <text evidence="8">Binds 1 zinc ion.</text>
</comment>
<dbReference type="InterPro" id="IPR020549">
    <property type="entry name" value="YbeY_CS"/>
</dbReference>
<evidence type="ECO:0000256" key="5">
    <source>
        <dbReference type="ARBA" id="ARBA00022759"/>
    </source>
</evidence>
<keyword evidence="4 8" id="KW-0479">Metal-binding</keyword>
<comment type="subcellular location">
    <subcellularLocation>
        <location evidence="8">Cytoplasm</location>
    </subcellularLocation>
</comment>